<protein>
    <submittedName>
        <fullName evidence="2">Zinc finger protein 394 isoform X1</fullName>
    </submittedName>
</protein>
<reference evidence="2" key="1">
    <citation type="submission" date="2025-08" db="UniProtKB">
        <authorList>
            <consortium name="RefSeq"/>
        </authorList>
    </citation>
    <scope>IDENTIFICATION</scope>
    <source>
        <tissue evidence="2">Blood</tissue>
    </source>
</reference>
<accession>A0AC58NVP4</accession>
<organism evidence="1 2">
    <name type="scientific">Camelus bactrianus</name>
    <name type="common">Bactrian camel</name>
    <dbReference type="NCBI Taxonomy" id="9837"/>
    <lineage>
        <taxon>Eukaryota</taxon>
        <taxon>Metazoa</taxon>
        <taxon>Chordata</taxon>
        <taxon>Craniata</taxon>
        <taxon>Vertebrata</taxon>
        <taxon>Euteleostomi</taxon>
        <taxon>Mammalia</taxon>
        <taxon>Eutheria</taxon>
        <taxon>Laurasiatheria</taxon>
        <taxon>Artiodactyla</taxon>
        <taxon>Tylopoda</taxon>
        <taxon>Camelidae</taxon>
        <taxon>Camelus</taxon>
    </lineage>
</organism>
<dbReference type="RefSeq" id="XP_074201836.1">
    <property type="nucleotide sequence ID" value="XM_074345735.1"/>
</dbReference>
<evidence type="ECO:0000313" key="1">
    <source>
        <dbReference type="Proteomes" id="UP001732780"/>
    </source>
</evidence>
<proteinExistence type="predicted"/>
<name>A0AC58NVP4_CAMBA</name>
<evidence type="ECO:0000313" key="2">
    <source>
        <dbReference type="RefSeq" id="XP_074201836.1"/>
    </source>
</evidence>
<keyword evidence="1" id="KW-1185">Reference proteome</keyword>
<sequence>MSWSLTASPGRVAAPPLREGPWIVKVEEDSPGGREADLPGDCQDPETSRLRFRRFRYQEVAGPEEALSRLRELCRQWLRPEKHSKEQILELLVLEQFLTILPRELQAWARKRRPESGEEAAALVRALQRALNGTSPKGLVTARDVAASLTWEEWQHLGPALRDAYREGTLQDCGNTASPGSETGTENRELIPKQETLDEVEPQGQLPGSQEHLSCEWGEAHEDRAEEHSGKPSSLKLEHSPEEPGVPGISDLQNGPREEKDSKISELGKSIRSSDSVLCQHVQTAESPLLSDGRGDSCKHSLAVVKPHKNIDQEGNCQGPGLLETPRRFPEERPYKCDKCVKGFKQRSDLLKHQRTHTGEKPYKCQECGKRFSQSATLIKHQRTHTGEKPYTCPRCGDRFRQSSHLSRHQRIHLGEKSYRCAECGGTCRVAHRARHQRAHAGERPYTCEECHKGFKRCSDLAKHQRIHTGEKPYGCSTCGKRFSQSATLIKHQRTHTGEKPYRNHILWLWSISVTVDGIALGNTPKTESDCSLGTYLDNLSPGRREMLKSGAASRRR</sequence>
<dbReference type="Proteomes" id="UP001732780">
    <property type="component" value="Chromosome 18"/>
</dbReference>
<gene>
    <name evidence="2" type="primary">ZNF394</name>
</gene>